<evidence type="ECO:0000313" key="4">
    <source>
        <dbReference type="EMBL" id="CAG5077015.1"/>
    </source>
</evidence>
<dbReference type="Gene3D" id="3.30.70.360">
    <property type="match status" value="1"/>
</dbReference>
<dbReference type="InterPro" id="IPR002933">
    <property type="entry name" value="Peptidase_M20"/>
</dbReference>
<name>A0A916JJM9_9FLAO</name>
<accession>A0A916JJM9</accession>
<dbReference type="SUPFAM" id="SSF55031">
    <property type="entry name" value="Bacterial exopeptidase dimerisation domain"/>
    <property type="match status" value="1"/>
</dbReference>
<evidence type="ECO:0000256" key="2">
    <source>
        <dbReference type="PIRSR" id="PIRSR005962-1"/>
    </source>
</evidence>
<evidence type="ECO:0000259" key="3">
    <source>
        <dbReference type="Pfam" id="PF07687"/>
    </source>
</evidence>
<dbReference type="EMBL" id="OU015584">
    <property type="protein sequence ID" value="CAG5077015.1"/>
    <property type="molecule type" value="Genomic_DNA"/>
</dbReference>
<feature type="binding site" evidence="2">
    <location>
        <position position="366"/>
    </location>
    <ligand>
        <name>Mn(2+)</name>
        <dbReference type="ChEBI" id="CHEBI:29035"/>
        <label>2</label>
    </ligand>
</feature>
<feature type="binding site" evidence="2">
    <location>
        <position position="104"/>
    </location>
    <ligand>
        <name>Mn(2+)</name>
        <dbReference type="ChEBI" id="CHEBI:29035"/>
        <label>2</label>
    </ligand>
</feature>
<feature type="binding site" evidence="2">
    <location>
        <position position="140"/>
    </location>
    <ligand>
        <name>Mn(2+)</name>
        <dbReference type="ChEBI" id="CHEBI:29035"/>
        <label>2</label>
    </ligand>
</feature>
<dbReference type="AlphaFoldDB" id="A0A916JJM9"/>
<evidence type="ECO:0000313" key="5">
    <source>
        <dbReference type="Proteomes" id="UP000683507"/>
    </source>
</evidence>
<proteinExistence type="predicted"/>
<keyword evidence="5" id="KW-1185">Reference proteome</keyword>
<feature type="binding site" evidence="2">
    <location>
        <position position="167"/>
    </location>
    <ligand>
        <name>Mn(2+)</name>
        <dbReference type="ChEBI" id="CHEBI:29035"/>
        <label>2</label>
    </ligand>
</feature>
<comment type="cofactor">
    <cofactor evidence="2">
        <name>Mn(2+)</name>
        <dbReference type="ChEBI" id="CHEBI:29035"/>
    </cofactor>
    <text evidence="2">The Mn(2+) ion enhances activity.</text>
</comment>
<dbReference type="NCBIfam" id="TIGR01891">
    <property type="entry name" value="amidohydrolases"/>
    <property type="match status" value="1"/>
</dbReference>
<feature type="domain" description="Peptidase M20 dimerisation" evidence="3">
    <location>
        <begin position="192"/>
        <end position="283"/>
    </location>
</feature>
<dbReference type="GO" id="GO:0046872">
    <property type="term" value="F:metal ion binding"/>
    <property type="evidence" value="ECO:0007669"/>
    <property type="project" value="UniProtKB-KW"/>
</dbReference>
<dbReference type="Pfam" id="PF01546">
    <property type="entry name" value="Peptidase_M20"/>
    <property type="match status" value="1"/>
</dbReference>
<keyword evidence="2" id="KW-0464">Manganese</keyword>
<protein>
    <submittedName>
        <fullName evidence="4">N-acetylcysteine deacetylase</fullName>
        <ecNumber evidence="4">3.5.1.-</ecNumber>
    </submittedName>
</protein>
<keyword evidence="2" id="KW-0479">Metal-binding</keyword>
<dbReference type="EC" id="3.5.1.-" evidence="4"/>
<dbReference type="PANTHER" id="PTHR11014:SF63">
    <property type="entry name" value="METALLOPEPTIDASE, PUTATIVE (AFU_ORTHOLOGUE AFUA_6G09600)-RELATED"/>
    <property type="match status" value="1"/>
</dbReference>
<dbReference type="InterPro" id="IPR017439">
    <property type="entry name" value="Amidohydrolase"/>
</dbReference>
<dbReference type="PANTHER" id="PTHR11014">
    <property type="entry name" value="PEPTIDASE M20 FAMILY MEMBER"/>
    <property type="match status" value="1"/>
</dbReference>
<organism evidence="4 5">
    <name type="scientific">Parvicella tangerina</name>
    <dbReference type="NCBI Taxonomy" id="2829795"/>
    <lineage>
        <taxon>Bacteria</taxon>
        <taxon>Pseudomonadati</taxon>
        <taxon>Bacteroidota</taxon>
        <taxon>Flavobacteriia</taxon>
        <taxon>Flavobacteriales</taxon>
        <taxon>Parvicellaceae</taxon>
        <taxon>Parvicella</taxon>
    </lineage>
</organism>
<dbReference type="FunFam" id="3.30.70.360:FF:000001">
    <property type="entry name" value="N-acetyldiaminopimelate deacetylase"/>
    <property type="match status" value="1"/>
</dbReference>
<sequence length="394" mass="43128">MIAKIKSISQEIFAEVVGHRRHLHANPELSFKEFETSNYICEVLEQQGIAYEKGIVETGVVALIKGKNPNKKCVALRGDMDALPIQENTGLPFASQNRGVMHACGHDMHTSSLLGCAIILNQIKDSFEGTIKLIFQPGEELLPGGAKLMIEENVLENPKVGSIIGQHVYPDLEVGKVGFRSGMYMASADEIYIKVIGKGGHAALPHKVVDPIVTTSHLIIALQQISSRKANPAIPTVLSFGDIQGHGATNVIPNEVNLKGTFRTFNEEWRKEAHDLIREIATTTVEGMGGKVEIDIRVGYPYLTNDEKTTAIAKQAAIEFMGEENVVDLDLRMTAEDFAYFSQVANGCFYRLGTSNTSKNIGGSLHHPELMLDEEALKFAPGLMSYIALKQLEA</sequence>
<dbReference type="Proteomes" id="UP000683507">
    <property type="component" value="Chromosome"/>
</dbReference>
<keyword evidence="1 4" id="KW-0378">Hydrolase</keyword>
<gene>
    <name evidence="4" type="primary">scmP</name>
    <name evidence="4" type="ORF">CRYO30217_00270</name>
</gene>
<dbReference type="InterPro" id="IPR011650">
    <property type="entry name" value="Peptidase_M20_dimer"/>
</dbReference>
<dbReference type="CDD" id="cd03886">
    <property type="entry name" value="M20_Acy1"/>
    <property type="match status" value="1"/>
</dbReference>
<dbReference type="KEGG" id="ptan:CRYO30217_00270"/>
<dbReference type="GO" id="GO:0050118">
    <property type="term" value="F:N-acetyldiaminopimelate deacetylase activity"/>
    <property type="evidence" value="ECO:0007669"/>
    <property type="project" value="UniProtKB-ARBA"/>
</dbReference>
<dbReference type="Gene3D" id="3.40.630.10">
    <property type="entry name" value="Zn peptidases"/>
    <property type="match status" value="1"/>
</dbReference>
<feature type="binding site" evidence="2">
    <location>
        <position position="106"/>
    </location>
    <ligand>
        <name>Mn(2+)</name>
        <dbReference type="ChEBI" id="CHEBI:29035"/>
        <label>2</label>
    </ligand>
</feature>
<dbReference type="GO" id="GO:0019877">
    <property type="term" value="P:diaminopimelate biosynthetic process"/>
    <property type="evidence" value="ECO:0007669"/>
    <property type="project" value="UniProtKB-ARBA"/>
</dbReference>
<dbReference type="SUPFAM" id="SSF53187">
    <property type="entry name" value="Zn-dependent exopeptidases"/>
    <property type="match status" value="1"/>
</dbReference>
<dbReference type="RefSeq" id="WP_258540509.1">
    <property type="nucleotide sequence ID" value="NZ_OU015584.1"/>
</dbReference>
<dbReference type="Pfam" id="PF07687">
    <property type="entry name" value="M20_dimer"/>
    <property type="match status" value="1"/>
</dbReference>
<dbReference type="PIRSF" id="PIRSF005962">
    <property type="entry name" value="Pept_M20D_amidohydro"/>
    <property type="match status" value="1"/>
</dbReference>
<dbReference type="InterPro" id="IPR036264">
    <property type="entry name" value="Bact_exopeptidase_dim_dom"/>
</dbReference>
<evidence type="ECO:0000256" key="1">
    <source>
        <dbReference type="ARBA" id="ARBA00022801"/>
    </source>
</evidence>
<reference evidence="4" key="1">
    <citation type="submission" date="2021-04" db="EMBL/GenBank/DDBJ databases">
        <authorList>
            <person name="Rodrigo-Torres L."/>
            <person name="Arahal R. D."/>
            <person name="Lucena T."/>
        </authorList>
    </citation>
    <scope>NUCLEOTIDE SEQUENCE</scope>
    <source>
        <strain evidence="4">AS29M-1</strain>
    </source>
</reference>